<keyword evidence="2 4" id="KW-0808">Transferase</keyword>
<dbReference type="InterPro" id="IPR019874">
    <property type="entry name" value="RF_methyltr_PrmC"/>
</dbReference>
<dbReference type="PROSITE" id="PS00092">
    <property type="entry name" value="N6_MTASE"/>
    <property type="match status" value="1"/>
</dbReference>
<feature type="binding site" evidence="4">
    <location>
        <begin position="122"/>
        <end position="126"/>
    </location>
    <ligand>
        <name>S-adenosyl-L-methionine</name>
        <dbReference type="ChEBI" id="CHEBI:59789"/>
    </ligand>
</feature>
<dbReference type="KEGG" id="ncb:C0V82_12470"/>
<dbReference type="GO" id="GO:0102559">
    <property type="term" value="F:peptide chain release factor N(5)-glutamine methyltransferase activity"/>
    <property type="evidence" value="ECO:0007669"/>
    <property type="project" value="UniProtKB-EC"/>
</dbReference>
<dbReference type="InterPro" id="IPR029063">
    <property type="entry name" value="SAM-dependent_MTases_sf"/>
</dbReference>
<evidence type="ECO:0000313" key="6">
    <source>
        <dbReference type="Proteomes" id="UP000234752"/>
    </source>
</evidence>
<reference evidence="5 6" key="1">
    <citation type="submission" date="2017-12" db="EMBL/GenBank/DDBJ databases">
        <title>Genomes of bacteria within cyanobacterial aggregates.</title>
        <authorList>
            <person name="Cai H."/>
        </authorList>
    </citation>
    <scope>NUCLEOTIDE SEQUENCE [LARGE SCALE GENOMIC DNA]</scope>
    <source>
        <strain evidence="5 6">TH16</strain>
    </source>
</reference>
<evidence type="ECO:0000256" key="4">
    <source>
        <dbReference type="HAMAP-Rule" id="MF_02126"/>
    </source>
</evidence>
<dbReference type="InterPro" id="IPR050320">
    <property type="entry name" value="N5-glutamine_MTase"/>
</dbReference>
<dbReference type="InterPro" id="IPR004556">
    <property type="entry name" value="HemK-like"/>
</dbReference>
<dbReference type="InterPro" id="IPR040758">
    <property type="entry name" value="PrmC_N"/>
</dbReference>
<evidence type="ECO:0000256" key="1">
    <source>
        <dbReference type="ARBA" id="ARBA00022603"/>
    </source>
</evidence>
<feature type="binding site" evidence="4">
    <location>
        <position position="174"/>
    </location>
    <ligand>
        <name>S-adenosyl-L-methionine</name>
        <dbReference type="ChEBI" id="CHEBI:59789"/>
    </ligand>
</feature>
<dbReference type="Gene3D" id="1.10.8.10">
    <property type="entry name" value="DNA helicase RuvA subunit, C-terminal domain"/>
    <property type="match status" value="1"/>
</dbReference>
<keyword evidence="3 4" id="KW-0949">S-adenosyl-L-methionine</keyword>
<accession>A0A2K9NEK3</accession>
<protein>
    <recommendedName>
        <fullName evidence="4">Release factor glutamine methyltransferase</fullName>
        <shortName evidence="4">RF MTase</shortName>
        <ecNumber evidence="4">2.1.1.297</ecNumber>
    </recommendedName>
    <alternativeName>
        <fullName evidence="4">N5-glutamine methyltransferase PrmC</fullName>
    </alternativeName>
    <alternativeName>
        <fullName evidence="4">Protein-(glutamine-N5) MTase PrmC</fullName>
    </alternativeName>
    <alternativeName>
        <fullName evidence="4">Protein-glutamine N-methyltransferase PrmC</fullName>
    </alternativeName>
</protein>
<sequence length="285" mass="30335">MTDLSILLRDAEQRLTALGVEEARLDLLYLAERAFGIPVSRLRRPDGLMGTAEQVAAFNALVERRAAREPVQRILGDWEFWGLTLTLGPETLIPRPDTETLVEAVLKSCPDRGRAWRILDLGTGTGAILLALLSEYRHAFGVGVDLSPDAAMVARGNAVSLGLSGRAAFVAGSWVDALGGPFDIIVSNPPYIPDGDIAGLAPEVARFEPWRALAGGADGLDPYRHLVRVLPLLLSPGGLLGFEHGADQGPAVADLMRGAGFAGVVTVRDLGDRDRVTMGRGSGRD</sequence>
<feature type="binding site" evidence="4">
    <location>
        <begin position="188"/>
        <end position="191"/>
    </location>
    <ligand>
        <name>substrate</name>
    </ligand>
</feature>
<dbReference type="Pfam" id="PF17827">
    <property type="entry name" value="PrmC_N"/>
    <property type="match status" value="1"/>
</dbReference>
<comment type="similarity">
    <text evidence="4">Belongs to the protein N5-glutamine methyltransferase family. PrmC subfamily.</text>
</comment>
<comment type="function">
    <text evidence="4">Methylates the class 1 translation termination release factors RF1/PrfA and RF2/PrfB on the glutamine residue of the universally conserved GGQ motif.</text>
</comment>
<dbReference type="NCBIfam" id="TIGR03534">
    <property type="entry name" value="RF_mod_PrmC"/>
    <property type="match status" value="1"/>
</dbReference>
<dbReference type="PANTHER" id="PTHR18895:SF74">
    <property type="entry name" value="MTRF1L RELEASE FACTOR GLUTAMINE METHYLTRANSFERASE"/>
    <property type="match status" value="1"/>
</dbReference>
<dbReference type="CDD" id="cd02440">
    <property type="entry name" value="AdoMet_MTases"/>
    <property type="match status" value="1"/>
</dbReference>
<dbReference type="Proteomes" id="UP000234752">
    <property type="component" value="Chromosome eg_1"/>
</dbReference>
<gene>
    <name evidence="4 5" type="primary">prmC</name>
    <name evidence="5" type="ORF">C0V82_12470</name>
</gene>
<dbReference type="InterPro" id="IPR025714">
    <property type="entry name" value="Methyltranfer_dom"/>
</dbReference>
<feature type="binding site" evidence="4">
    <location>
        <position position="145"/>
    </location>
    <ligand>
        <name>S-adenosyl-L-methionine</name>
        <dbReference type="ChEBI" id="CHEBI:59789"/>
    </ligand>
</feature>
<dbReference type="Gene3D" id="3.40.50.150">
    <property type="entry name" value="Vaccinia Virus protein VP39"/>
    <property type="match status" value="1"/>
</dbReference>
<dbReference type="InterPro" id="IPR002052">
    <property type="entry name" value="DNA_methylase_N6_adenine_CS"/>
</dbReference>
<dbReference type="GO" id="GO:0003676">
    <property type="term" value="F:nucleic acid binding"/>
    <property type="evidence" value="ECO:0007669"/>
    <property type="project" value="InterPro"/>
</dbReference>
<evidence type="ECO:0000313" key="5">
    <source>
        <dbReference type="EMBL" id="AUN30966.1"/>
    </source>
</evidence>
<dbReference type="HAMAP" id="MF_02126">
    <property type="entry name" value="RF_methyltr_PrmC"/>
    <property type="match status" value="1"/>
</dbReference>
<proteinExistence type="inferred from homology"/>
<evidence type="ECO:0000256" key="2">
    <source>
        <dbReference type="ARBA" id="ARBA00022679"/>
    </source>
</evidence>
<dbReference type="NCBIfam" id="TIGR00536">
    <property type="entry name" value="hemK_fam"/>
    <property type="match status" value="1"/>
</dbReference>
<dbReference type="OrthoDB" id="9800643at2"/>
<dbReference type="GO" id="GO:0032259">
    <property type="term" value="P:methylation"/>
    <property type="evidence" value="ECO:0007669"/>
    <property type="project" value="UniProtKB-KW"/>
</dbReference>
<name>A0A2K9NEK3_9PROT</name>
<dbReference type="EC" id="2.1.1.297" evidence="4"/>
<dbReference type="SUPFAM" id="SSF53335">
    <property type="entry name" value="S-adenosyl-L-methionine-dependent methyltransferases"/>
    <property type="match status" value="1"/>
</dbReference>
<dbReference type="Pfam" id="PF13847">
    <property type="entry name" value="Methyltransf_31"/>
    <property type="match status" value="1"/>
</dbReference>
<keyword evidence="1 4" id="KW-0489">Methyltransferase</keyword>
<keyword evidence="6" id="KW-1185">Reference proteome</keyword>
<comment type="catalytic activity">
    <reaction evidence="4">
        <text>L-glutaminyl-[peptide chain release factor] + S-adenosyl-L-methionine = N(5)-methyl-L-glutaminyl-[peptide chain release factor] + S-adenosyl-L-homocysteine + H(+)</text>
        <dbReference type="Rhea" id="RHEA:42896"/>
        <dbReference type="Rhea" id="RHEA-COMP:10271"/>
        <dbReference type="Rhea" id="RHEA-COMP:10272"/>
        <dbReference type="ChEBI" id="CHEBI:15378"/>
        <dbReference type="ChEBI" id="CHEBI:30011"/>
        <dbReference type="ChEBI" id="CHEBI:57856"/>
        <dbReference type="ChEBI" id="CHEBI:59789"/>
        <dbReference type="ChEBI" id="CHEBI:61891"/>
        <dbReference type="EC" id="2.1.1.297"/>
    </reaction>
</comment>
<dbReference type="RefSeq" id="WP_102112628.1">
    <property type="nucleotide sequence ID" value="NZ_BMGN01000008.1"/>
</dbReference>
<feature type="binding site" evidence="4">
    <location>
        <position position="188"/>
    </location>
    <ligand>
        <name>S-adenosyl-L-methionine</name>
        <dbReference type="ChEBI" id="CHEBI:59789"/>
    </ligand>
</feature>
<organism evidence="5 6">
    <name type="scientific">Niveispirillum cyanobacteriorum</name>
    <dbReference type="NCBI Taxonomy" id="1612173"/>
    <lineage>
        <taxon>Bacteria</taxon>
        <taxon>Pseudomonadati</taxon>
        <taxon>Pseudomonadota</taxon>
        <taxon>Alphaproteobacteria</taxon>
        <taxon>Rhodospirillales</taxon>
        <taxon>Azospirillaceae</taxon>
        <taxon>Niveispirillum</taxon>
    </lineage>
</organism>
<dbReference type="AlphaFoldDB" id="A0A2K9NEK3"/>
<dbReference type="EMBL" id="CP025611">
    <property type="protein sequence ID" value="AUN30966.1"/>
    <property type="molecule type" value="Genomic_DNA"/>
</dbReference>
<evidence type="ECO:0000256" key="3">
    <source>
        <dbReference type="ARBA" id="ARBA00022691"/>
    </source>
</evidence>
<dbReference type="PANTHER" id="PTHR18895">
    <property type="entry name" value="HEMK METHYLTRANSFERASE"/>
    <property type="match status" value="1"/>
</dbReference>